<dbReference type="GO" id="GO:0043190">
    <property type="term" value="C:ATP-binding cassette (ABC) transporter complex"/>
    <property type="evidence" value="ECO:0007669"/>
    <property type="project" value="InterPro"/>
</dbReference>
<keyword evidence="2" id="KW-0997">Cell inner membrane</keyword>
<dbReference type="Proteomes" id="UP000266385">
    <property type="component" value="Unassembled WGS sequence"/>
</dbReference>
<protein>
    <submittedName>
        <fullName evidence="3">ABC transporter permease</fullName>
    </submittedName>
</protein>
<dbReference type="InterPro" id="IPR030802">
    <property type="entry name" value="Permease_MalE"/>
</dbReference>
<comment type="caution">
    <text evidence="3">The sequence shown here is derived from an EMBL/GenBank/DDBJ whole genome shotgun (WGS) entry which is preliminary data.</text>
</comment>
<dbReference type="Pfam" id="PF02405">
    <property type="entry name" value="MlaE"/>
    <property type="match status" value="1"/>
</dbReference>
<keyword evidence="2" id="KW-1003">Cell membrane</keyword>
<keyword evidence="4" id="KW-1185">Reference proteome</keyword>
<dbReference type="GO" id="GO:0005548">
    <property type="term" value="F:phospholipid transporter activity"/>
    <property type="evidence" value="ECO:0007669"/>
    <property type="project" value="TreeGrafter"/>
</dbReference>
<dbReference type="EMBL" id="QWFX01000013">
    <property type="protein sequence ID" value="RIJ28323.1"/>
    <property type="molecule type" value="Genomic_DNA"/>
</dbReference>
<evidence type="ECO:0000256" key="1">
    <source>
        <dbReference type="ARBA" id="ARBA00003787"/>
    </source>
</evidence>
<evidence type="ECO:0000313" key="3">
    <source>
        <dbReference type="EMBL" id="RIJ28323.1"/>
    </source>
</evidence>
<name>A0A399RCB0_9PROT</name>
<gene>
    <name evidence="3" type="ORF">D1223_13080</name>
</gene>
<dbReference type="PANTHER" id="PTHR30188:SF3">
    <property type="entry name" value="ABC TRANSPORTER PERMEASE"/>
    <property type="match status" value="1"/>
</dbReference>
<keyword evidence="2" id="KW-0472">Membrane</keyword>
<accession>A0A399RCB0</accession>
<keyword evidence="2" id="KW-1133">Transmembrane helix</keyword>
<dbReference type="InterPro" id="IPR003453">
    <property type="entry name" value="ABC_MlaE_roteobac"/>
</dbReference>
<dbReference type="OrthoDB" id="9805022at2"/>
<feature type="transmembrane region" description="Helical" evidence="2">
    <location>
        <begin position="196"/>
        <end position="224"/>
    </location>
</feature>
<feature type="transmembrane region" description="Helical" evidence="2">
    <location>
        <begin position="353"/>
        <end position="372"/>
    </location>
</feature>
<dbReference type="PANTHER" id="PTHR30188">
    <property type="entry name" value="ABC TRANSPORTER PERMEASE PROTEIN-RELATED"/>
    <property type="match status" value="1"/>
</dbReference>
<proteinExistence type="inferred from homology"/>
<reference evidence="3 4" key="1">
    <citation type="submission" date="2018-08" db="EMBL/GenBank/DDBJ databases">
        <title>Henriciella mobilis sp. nov., isolated from seawater.</title>
        <authorList>
            <person name="Cheng H."/>
            <person name="Wu Y.-H."/>
            <person name="Xu X.-W."/>
            <person name="Guo L.-L."/>
        </authorList>
    </citation>
    <scope>NUCLEOTIDE SEQUENCE [LARGE SCALE GENOMIC DNA]</scope>
    <source>
        <strain evidence="3 4">JN25</strain>
    </source>
</reference>
<comment type="function">
    <text evidence="1">Could be part of an ABC transporter complex.</text>
</comment>
<dbReference type="AlphaFoldDB" id="A0A399RCB0"/>
<organism evidence="3 4">
    <name type="scientific">Henriciella mobilis</name>
    <dbReference type="NCBI Taxonomy" id="2305467"/>
    <lineage>
        <taxon>Bacteria</taxon>
        <taxon>Pseudomonadati</taxon>
        <taxon>Pseudomonadota</taxon>
        <taxon>Alphaproteobacteria</taxon>
        <taxon>Hyphomonadales</taxon>
        <taxon>Hyphomonadaceae</taxon>
        <taxon>Henriciella</taxon>
    </lineage>
</organism>
<dbReference type="NCBIfam" id="TIGR00056">
    <property type="entry name" value="MlaE family lipid ABC transporter permease subunit"/>
    <property type="match status" value="1"/>
</dbReference>
<dbReference type="RefSeq" id="WP_119376858.1">
    <property type="nucleotide sequence ID" value="NZ_QWFX01000013.1"/>
</dbReference>
<feature type="transmembrane region" description="Helical" evidence="2">
    <location>
        <begin position="313"/>
        <end position="332"/>
    </location>
</feature>
<comment type="subcellular location">
    <subcellularLocation>
        <location evidence="2">Cell inner membrane</location>
        <topology evidence="2">Multi-pass membrane protein</topology>
    </subcellularLocation>
</comment>
<evidence type="ECO:0000256" key="2">
    <source>
        <dbReference type="RuleBase" id="RU362044"/>
    </source>
</evidence>
<feature type="transmembrane region" description="Helical" evidence="2">
    <location>
        <begin position="272"/>
        <end position="293"/>
    </location>
</feature>
<comment type="similarity">
    <text evidence="2">Belongs to the MlaE permease family.</text>
</comment>
<keyword evidence="2" id="KW-0812">Transmembrane</keyword>
<evidence type="ECO:0000313" key="4">
    <source>
        <dbReference type="Proteomes" id="UP000266385"/>
    </source>
</evidence>
<sequence>MPTAPRYHLNVTDHRAKLVIEGDWTVHTLSAVQPELSHLEAADVQALEVDLTGVGRFDTAAAFLIDRFACVRGIDAIEVEGGSDGMRQLLTQAASLRPKPQEETPHEEPHGLVDLLERTGRTTSSLVNEVVDTLAFFGETLMSMFMALVRPTRMRWTALVAVMEDSGLDAVPIVAFLSFFVGMVIAFIGASTLSEFGATIFTVELVGIAVLREFGVVLTAVILAGRTNSAFTAQIGAMRMRQEVDAMTTLGLDPMDVLVVPRAFAMLIMTPVLTLVAMLFGVGGGAFVSWVALDINPTVFFNRIQEFVPIENFWVGMSKAPVFGMIVALVGCRQGLLVGGSVQSLGRSTTKSVVQALFSVIVIDALFAVFYMELGW</sequence>
<feature type="transmembrane region" description="Helical" evidence="2">
    <location>
        <begin position="170"/>
        <end position="190"/>
    </location>
</feature>